<dbReference type="InterPro" id="IPR016181">
    <property type="entry name" value="Acyl_CoA_acyltransferase"/>
</dbReference>
<comment type="catalytic activity">
    <reaction evidence="7 15">
        <text>N-terminal L-lysyl-[protein] + L-leucyl-tRNA(Leu) = N-terminal L-leucyl-L-lysyl-[protein] + tRNA(Leu) + H(+)</text>
        <dbReference type="Rhea" id="RHEA:12340"/>
        <dbReference type="Rhea" id="RHEA-COMP:9613"/>
        <dbReference type="Rhea" id="RHEA-COMP:9622"/>
        <dbReference type="Rhea" id="RHEA-COMP:12670"/>
        <dbReference type="Rhea" id="RHEA-COMP:12671"/>
        <dbReference type="ChEBI" id="CHEBI:15378"/>
        <dbReference type="ChEBI" id="CHEBI:65249"/>
        <dbReference type="ChEBI" id="CHEBI:78442"/>
        <dbReference type="ChEBI" id="CHEBI:78494"/>
        <dbReference type="ChEBI" id="CHEBI:133043"/>
        <dbReference type="EC" id="2.3.2.6"/>
    </reaction>
</comment>
<dbReference type="Proteomes" id="UP000192418">
    <property type="component" value="Unassembled WGS sequence"/>
</dbReference>
<evidence type="ECO:0000256" key="3">
    <source>
        <dbReference type="ARBA" id="ARBA00022679"/>
    </source>
</evidence>
<protein>
    <recommendedName>
        <fullName evidence="11 15">Leucyl/phenylalanyl-tRNA--protein transferase</fullName>
        <ecNumber evidence="10 15">2.3.2.6</ecNumber>
    </recommendedName>
    <alternativeName>
        <fullName evidence="12 15">L/F-transferase</fullName>
    </alternativeName>
    <alternativeName>
        <fullName evidence="13 15">Leucyltransferase</fullName>
    </alternativeName>
    <alternativeName>
        <fullName evidence="14 15">Phenyalanyltransferase</fullName>
    </alternativeName>
</protein>
<evidence type="ECO:0000256" key="2">
    <source>
        <dbReference type="ARBA" id="ARBA00022490"/>
    </source>
</evidence>
<dbReference type="STRING" id="1121400.SAMN02746065_11335"/>
<dbReference type="FunFam" id="3.40.630.70:FF:000001">
    <property type="entry name" value="Leucyl/phenylalanyl-tRNA--protein transferase"/>
    <property type="match status" value="1"/>
</dbReference>
<evidence type="ECO:0000313" key="17">
    <source>
        <dbReference type="Proteomes" id="UP000192418"/>
    </source>
</evidence>
<dbReference type="PANTHER" id="PTHR30098:SF2">
    <property type="entry name" value="LEUCYL_PHENYLALANYL-TRNA--PROTEIN TRANSFERASE"/>
    <property type="match status" value="1"/>
</dbReference>
<evidence type="ECO:0000256" key="14">
    <source>
        <dbReference type="ARBA" id="ARBA00083640"/>
    </source>
</evidence>
<dbReference type="InterPro" id="IPR042203">
    <property type="entry name" value="Leu/Phe-tRNA_Trfase_C"/>
</dbReference>
<dbReference type="HAMAP" id="MF_00688">
    <property type="entry name" value="Leu_Phe_trans"/>
    <property type="match status" value="1"/>
</dbReference>
<keyword evidence="4 15" id="KW-0012">Acyltransferase</keyword>
<evidence type="ECO:0000256" key="11">
    <source>
        <dbReference type="ARBA" id="ARBA00074372"/>
    </source>
</evidence>
<dbReference type="RefSeq" id="WP_084069786.1">
    <property type="nucleotide sequence ID" value="NZ_FWXY01000013.1"/>
</dbReference>
<dbReference type="FunFam" id="3.30.70.3550:FF:000001">
    <property type="entry name" value="Leucyl/phenylalanyl-tRNA--protein transferase"/>
    <property type="match status" value="1"/>
</dbReference>
<dbReference type="GO" id="GO:0005737">
    <property type="term" value="C:cytoplasm"/>
    <property type="evidence" value="ECO:0007669"/>
    <property type="project" value="UniProtKB-SubCell"/>
</dbReference>
<evidence type="ECO:0000256" key="15">
    <source>
        <dbReference type="HAMAP-Rule" id="MF_00688"/>
    </source>
</evidence>
<proteinExistence type="inferred from homology"/>
<dbReference type="GO" id="GO:0008914">
    <property type="term" value="F:leucyl-tRNA--protein transferase activity"/>
    <property type="evidence" value="ECO:0007669"/>
    <property type="project" value="UniProtKB-UniRule"/>
</dbReference>
<dbReference type="EC" id="2.3.2.6" evidence="10 15"/>
<keyword evidence="17" id="KW-1185">Reference proteome</keyword>
<evidence type="ECO:0000256" key="8">
    <source>
        <dbReference type="ARBA" id="ARBA00054043"/>
    </source>
</evidence>
<dbReference type="PANTHER" id="PTHR30098">
    <property type="entry name" value="LEUCYL/PHENYLALANYL-TRNA--PROTEIN TRANSFERASE"/>
    <property type="match status" value="1"/>
</dbReference>
<evidence type="ECO:0000256" key="4">
    <source>
        <dbReference type="ARBA" id="ARBA00023315"/>
    </source>
</evidence>
<evidence type="ECO:0000256" key="9">
    <source>
        <dbReference type="ARBA" id="ARBA00061535"/>
    </source>
</evidence>
<evidence type="ECO:0000256" key="6">
    <source>
        <dbReference type="ARBA" id="ARBA00050652"/>
    </source>
</evidence>
<dbReference type="Pfam" id="PF03588">
    <property type="entry name" value="Leu_Phe_trans"/>
    <property type="match status" value="1"/>
</dbReference>
<dbReference type="GO" id="GO:0030163">
    <property type="term" value="P:protein catabolic process"/>
    <property type="evidence" value="ECO:0007669"/>
    <property type="project" value="UniProtKB-UniRule"/>
</dbReference>
<gene>
    <name evidence="15" type="primary">aat</name>
    <name evidence="16" type="ORF">SAMN02746065_11335</name>
</gene>
<evidence type="ECO:0000256" key="10">
    <source>
        <dbReference type="ARBA" id="ARBA00066767"/>
    </source>
</evidence>
<evidence type="ECO:0000256" key="5">
    <source>
        <dbReference type="ARBA" id="ARBA00050607"/>
    </source>
</evidence>
<comment type="subcellular location">
    <subcellularLocation>
        <location evidence="1 15">Cytoplasm</location>
    </subcellularLocation>
</comment>
<accession>A0A1W2CR01</accession>
<dbReference type="InterPro" id="IPR004616">
    <property type="entry name" value="Leu/Phe-tRNA_Trfase"/>
</dbReference>
<comment type="catalytic activity">
    <reaction evidence="6 15">
        <text>N-terminal L-arginyl-[protein] + L-leucyl-tRNA(Leu) = N-terminal L-leucyl-L-arginyl-[protein] + tRNA(Leu) + H(+)</text>
        <dbReference type="Rhea" id="RHEA:50416"/>
        <dbReference type="Rhea" id="RHEA-COMP:9613"/>
        <dbReference type="Rhea" id="RHEA-COMP:9622"/>
        <dbReference type="Rhea" id="RHEA-COMP:12672"/>
        <dbReference type="Rhea" id="RHEA-COMP:12673"/>
        <dbReference type="ChEBI" id="CHEBI:15378"/>
        <dbReference type="ChEBI" id="CHEBI:64719"/>
        <dbReference type="ChEBI" id="CHEBI:78442"/>
        <dbReference type="ChEBI" id="CHEBI:78494"/>
        <dbReference type="ChEBI" id="CHEBI:133044"/>
        <dbReference type="EC" id="2.3.2.6"/>
    </reaction>
</comment>
<dbReference type="SUPFAM" id="SSF55729">
    <property type="entry name" value="Acyl-CoA N-acyltransferases (Nat)"/>
    <property type="match status" value="1"/>
</dbReference>
<dbReference type="NCBIfam" id="TIGR00667">
    <property type="entry name" value="aat"/>
    <property type="match status" value="1"/>
</dbReference>
<organism evidence="16 17">
    <name type="scientific">Desulfocicer vacuolatum DSM 3385</name>
    <dbReference type="NCBI Taxonomy" id="1121400"/>
    <lineage>
        <taxon>Bacteria</taxon>
        <taxon>Pseudomonadati</taxon>
        <taxon>Thermodesulfobacteriota</taxon>
        <taxon>Desulfobacteria</taxon>
        <taxon>Desulfobacterales</taxon>
        <taxon>Desulfobacteraceae</taxon>
        <taxon>Desulfocicer</taxon>
    </lineage>
</organism>
<comment type="similarity">
    <text evidence="9 15">Belongs to the L/F-transferase family.</text>
</comment>
<keyword evidence="3 15" id="KW-0808">Transferase</keyword>
<comment type="catalytic activity">
    <reaction evidence="5 15">
        <text>L-phenylalanyl-tRNA(Phe) + an N-terminal L-alpha-aminoacyl-[protein] = an N-terminal L-phenylalanyl-L-alpha-aminoacyl-[protein] + tRNA(Phe)</text>
        <dbReference type="Rhea" id="RHEA:43632"/>
        <dbReference type="Rhea" id="RHEA-COMP:9668"/>
        <dbReference type="Rhea" id="RHEA-COMP:9699"/>
        <dbReference type="Rhea" id="RHEA-COMP:10636"/>
        <dbReference type="Rhea" id="RHEA-COMP:10637"/>
        <dbReference type="ChEBI" id="CHEBI:78442"/>
        <dbReference type="ChEBI" id="CHEBI:78531"/>
        <dbReference type="ChEBI" id="CHEBI:78597"/>
        <dbReference type="ChEBI" id="CHEBI:83561"/>
        <dbReference type="EC" id="2.3.2.6"/>
    </reaction>
</comment>
<dbReference type="InterPro" id="IPR042221">
    <property type="entry name" value="Leu/Phe-tRNA_Trfase_N"/>
</dbReference>
<evidence type="ECO:0000256" key="7">
    <source>
        <dbReference type="ARBA" id="ARBA00051538"/>
    </source>
</evidence>
<dbReference type="AlphaFoldDB" id="A0A1W2CR01"/>
<comment type="function">
    <text evidence="8 15">Functions in the N-end rule pathway of protein degradation where it conjugates Leu, Phe and, less efficiently, Met from aminoacyl-tRNAs to the N-termini of proteins containing an N-terminal arginine or lysine.</text>
</comment>
<evidence type="ECO:0000256" key="12">
    <source>
        <dbReference type="ARBA" id="ARBA00077136"/>
    </source>
</evidence>
<reference evidence="16 17" key="1">
    <citation type="submission" date="2017-04" db="EMBL/GenBank/DDBJ databases">
        <authorList>
            <person name="Afonso C.L."/>
            <person name="Miller P.J."/>
            <person name="Scott M.A."/>
            <person name="Spackman E."/>
            <person name="Goraichik I."/>
            <person name="Dimitrov K.M."/>
            <person name="Suarez D.L."/>
            <person name="Swayne D.E."/>
        </authorList>
    </citation>
    <scope>NUCLEOTIDE SEQUENCE [LARGE SCALE GENOMIC DNA]</scope>
    <source>
        <strain evidence="16 17">DSM 3385</strain>
    </source>
</reference>
<evidence type="ECO:0000256" key="1">
    <source>
        <dbReference type="ARBA" id="ARBA00004496"/>
    </source>
</evidence>
<evidence type="ECO:0000256" key="13">
    <source>
        <dbReference type="ARBA" id="ARBA00077165"/>
    </source>
</evidence>
<dbReference type="Gene3D" id="3.30.70.3550">
    <property type="entry name" value="Leucyl/phenylalanyl-tRNA-protein transferase, N-terminal domain"/>
    <property type="match status" value="1"/>
</dbReference>
<dbReference type="Gene3D" id="3.40.630.70">
    <property type="entry name" value="Leucyl/phenylalanyl-tRNA-protein transferase, C-terminal domain"/>
    <property type="match status" value="1"/>
</dbReference>
<keyword evidence="2 15" id="KW-0963">Cytoplasm</keyword>
<evidence type="ECO:0000313" key="16">
    <source>
        <dbReference type="EMBL" id="SMC87312.1"/>
    </source>
</evidence>
<sequence>MPVFRLSKALIFPPAHLAREDGLLGVGGDLSSRRLILAYENGIFPWFSQGEPLLWWSPDPRMVLYPRNINISRSLNKCIRQKKFTITMDQSFKAVITACAHSRTENGQDTWLVDGMIAAYTRLHEKGVAHSVEAWQDDKLVGGLYGVSLGRTFFGESMFSLKSNSSKVALAALCRHLTALKFDLIDCQVATDHLASMGAVEIPRSLFLQKLTRSLNKKPVKGSWTFNGFM</sequence>
<dbReference type="OrthoDB" id="9790282at2"/>
<dbReference type="EMBL" id="FWXY01000013">
    <property type="protein sequence ID" value="SMC87312.1"/>
    <property type="molecule type" value="Genomic_DNA"/>
</dbReference>
<name>A0A1W2CR01_9BACT</name>